<reference evidence="1" key="2">
    <citation type="submission" date="2023-05" db="EMBL/GenBank/DDBJ databases">
        <authorList>
            <consortium name="Lawrence Berkeley National Laboratory"/>
            <person name="Steindorff A."/>
            <person name="Hensen N."/>
            <person name="Bonometti L."/>
            <person name="Westerberg I."/>
            <person name="Brannstrom I.O."/>
            <person name="Guillou S."/>
            <person name="Cros-Aarteil S."/>
            <person name="Calhoun S."/>
            <person name="Haridas S."/>
            <person name="Kuo A."/>
            <person name="Mondo S."/>
            <person name="Pangilinan J."/>
            <person name="Riley R."/>
            <person name="Labutti K."/>
            <person name="Andreopoulos B."/>
            <person name="Lipzen A."/>
            <person name="Chen C."/>
            <person name="Yanf M."/>
            <person name="Daum C."/>
            <person name="Ng V."/>
            <person name="Clum A."/>
            <person name="Ohm R."/>
            <person name="Martin F."/>
            <person name="Silar P."/>
            <person name="Natvig D."/>
            <person name="Lalanne C."/>
            <person name="Gautier V."/>
            <person name="Ament-Velasquez S.L."/>
            <person name="Kruys A."/>
            <person name="Hutchinson M.I."/>
            <person name="Powell A.J."/>
            <person name="Barry K."/>
            <person name="Miller A.N."/>
            <person name="Grigoriev I.V."/>
            <person name="Debuchy R."/>
            <person name="Gladieux P."/>
            <person name="Thoren M.H."/>
            <person name="Johannesson H."/>
        </authorList>
    </citation>
    <scope>NUCLEOTIDE SEQUENCE</scope>
    <source>
        <strain evidence="1">CBS 990.96</strain>
    </source>
</reference>
<sequence>MEIVDPMSSRPDSSGMRLSFSPGDLWEITNAKYPSDGSERNSSHLSIPIFDHTTRQNTNTSDGFYSPTPTPSRLSAEGLIPITDSTSSVPSWSAVYGETEVFQRLGCFTRSIKDFLIAPDTRSLLTVYKSPDCRTFRFQLTIQEKKQEQSFELNCDAHELVIAYADPSAQEPFTDKMIYIQKTSESREVSDYMKKVPLSDRSAIKLVCRFDSMEDITDFQAALLGESLNLAVSRVSSVSYSQVGSIDKASIHRDHEGCGLQIWHEVPRIPFPPMTAYPDLSSVTPPHIINGTILMQPPVEQSRPRLARVVVFRPREEEYLFFYITHDIELIETGNEHRLTVLIRPRKAPSLLILRGRRNKTSSFFKLWRVARSSRAAAGFPLHAPAPDPESDESYQRCEDLKIHFERIQEYRDFIDIWNQAMCFRHKEKKVLQEMERRMSQERYTGKDAVRIRF</sequence>
<organism evidence="1 2">
    <name type="scientific">Podospora fimiseda</name>
    <dbReference type="NCBI Taxonomy" id="252190"/>
    <lineage>
        <taxon>Eukaryota</taxon>
        <taxon>Fungi</taxon>
        <taxon>Dikarya</taxon>
        <taxon>Ascomycota</taxon>
        <taxon>Pezizomycotina</taxon>
        <taxon>Sordariomycetes</taxon>
        <taxon>Sordariomycetidae</taxon>
        <taxon>Sordariales</taxon>
        <taxon>Podosporaceae</taxon>
        <taxon>Podospora</taxon>
    </lineage>
</organism>
<name>A0AAN6YSH4_9PEZI</name>
<gene>
    <name evidence="1" type="ORF">QBC38DRAFT_521367</name>
</gene>
<proteinExistence type="predicted"/>
<dbReference type="AlphaFoldDB" id="A0AAN6YSH4"/>
<evidence type="ECO:0000313" key="2">
    <source>
        <dbReference type="Proteomes" id="UP001301958"/>
    </source>
</evidence>
<dbReference type="EMBL" id="MU865521">
    <property type="protein sequence ID" value="KAK4221727.1"/>
    <property type="molecule type" value="Genomic_DNA"/>
</dbReference>
<evidence type="ECO:0000313" key="1">
    <source>
        <dbReference type="EMBL" id="KAK4221727.1"/>
    </source>
</evidence>
<dbReference type="Proteomes" id="UP001301958">
    <property type="component" value="Unassembled WGS sequence"/>
</dbReference>
<protein>
    <submittedName>
        <fullName evidence="1">Uncharacterized protein</fullName>
    </submittedName>
</protein>
<reference evidence="1" key="1">
    <citation type="journal article" date="2023" name="Mol. Phylogenet. Evol.">
        <title>Genome-scale phylogeny and comparative genomics of the fungal order Sordariales.</title>
        <authorList>
            <person name="Hensen N."/>
            <person name="Bonometti L."/>
            <person name="Westerberg I."/>
            <person name="Brannstrom I.O."/>
            <person name="Guillou S."/>
            <person name="Cros-Aarteil S."/>
            <person name="Calhoun S."/>
            <person name="Haridas S."/>
            <person name="Kuo A."/>
            <person name="Mondo S."/>
            <person name="Pangilinan J."/>
            <person name="Riley R."/>
            <person name="LaButti K."/>
            <person name="Andreopoulos B."/>
            <person name="Lipzen A."/>
            <person name="Chen C."/>
            <person name="Yan M."/>
            <person name="Daum C."/>
            <person name="Ng V."/>
            <person name="Clum A."/>
            <person name="Steindorff A."/>
            <person name="Ohm R.A."/>
            <person name="Martin F."/>
            <person name="Silar P."/>
            <person name="Natvig D.O."/>
            <person name="Lalanne C."/>
            <person name="Gautier V."/>
            <person name="Ament-Velasquez S.L."/>
            <person name="Kruys A."/>
            <person name="Hutchinson M.I."/>
            <person name="Powell A.J."/>
            <person name="Barry K."/>
            <person name="Miller A.N."/>
            <person name="Grigoriev I.V."/>
            <person name="Debuchy R."/>
            <person name="Gladieux P."/>
            <person name="Hiltunen Thoren M."/>
            <person name="Johannesson H."/>
        </authorList>
    </citation>
    <scope>NUCLEOTIDE SEQUENCE</scope>
    <source>
        <strain evidence="1">CBS 990.96</strain>
    </source>
</reference>
<keyword evidence="2" id="KW-1185">Reference proteome</keyword>
<comment type="caution">
    <text evidence="1">The sequence shown here is derived from an EMBL/GenBank/DDBJ whole genome shotgun (WGS) entry which is preliminary data.</text>
</comment>
<accession>A0AAN6YSH4</accession>